<evidence type="ECO:0000313" key="8">
    <source>
        <dbReference type="EMBL" id="KAE8146426.1"/>
    </source>
</evidence>
<evidence type="ECO:0000259" key="7">
    <source>
        <dbReference type="Pfam" id="PF01794"/>
    </source>
</evidence>
<keyword evidence="3 6" id="KW-1133">Transmembrane helix</keyword>
<dbReference type="InterPro" id="IPR013130">
    <property type="entry name" value="Fe3_Rdtase_TM_dom"/>
</dbReference>
<gene>
    <name evidence="8" type="ORF">BDV25DRAFT_162467</name>
</gene>
<feature type="domain" description="Ferric oxidoreductase" evidence="7">
    <location>
        <begin position="112"/>
        <end position="257"/>
    </location>
</feature>
<evidence type="ECO:0000256" key="4">
    <source>
        <dbReference type="ARBA" id="ARBA00023065"/>
    </source>
</evidence>
<dbReference type="GO" id="GO:0016020">
    <property type="term" value="C:membrane"/>
    <property type="evidence" value="ECO:0007669"/>
    <property type="project" value="UniProtKB-SubCell"/>
</dbReference>
<dbReference type="Pfam" id="PF01794">
    <property type="entry name" value="Ferric_reduct"/>
    <property type="match status" value="1"/>
</dbReference>
<feature type="transmembrane region" description="Helical" evidence="6">
    <location>
        <begin position="83"/>
        <end position="99"/>
    </location>
</feature>
<evidence type="ECO:0000256" key="6">
    <source>
        <dbReference type="SAM" id="Phobius"/>
    </source>
</evidence>
<feature type="transmembrane region" description="Helical" evidence="6">
    <location>
        <begin position="29"/>
        <end position="46"/>
    </location>
</feature>
<protein>
    <recommendedName>
        <fullName evidence="7">Ferric oxidoreductase domain-containing protein</fullName>
    </recommendedName>
</protein>
<evidence type="ECO:0000313" key="9">
    <source>
        <dbReference type="Proteomes" id="UP000325780"/>
    </source>
</evidence>
<evidence type="ECO:0000256" key="1">
    <source>
        <dbReference type="ARBA" id="ARBA00004141"/>
    </source>
</evidence>
<feature type="transmembrane region" description="Helical" evidence="6">
    <location>
        <begin position="160"/>
        <end position="182"/>
    </location>
</feature>
<sequence length="287" mass="32567">MSSEWPWQFVSVSPTEKQHRRELLNLRGYYAQGALVLAIILIRLYNNYFSAPSKPNGSRSRNKQRSWFDSPPFANWIETRKQYLVCFIWLGWLLGLSFWKSGNDYLHLTKALGHVALSQLPFQVLMSPALYLSAKGPASPSTVSVLASISQPALTPYHRLFGRVVLSPLLVGHAILYLNFFIQSSHPDFSSLFAKRIQDPDVQWGLGGLTFTILILAFVRPLRTAFWVQLWPTSSLKTRREVFYGVHLSLVTVLCIAAYFHVSQAQVFVLEALGASVVNALCCWKFR</sequence>
<evidence type="ECO:0000256" key="3">
    <source>
        <dbReference type="ARBA" id="ARBA00022989"/>
    </source>
</evidence>
<dbReference type="EMBL" id="ML742263">
    <property type="protein sequence ID" value="KAE8146426.1"/>
    <property type="molecule type" value="Genomic_DNA"/>
</dbReference>
<dbReference type="GO" id="GO:0006811">
    <property type="term" value="P:monoatomic ion transport"/>
    <property type="evidence" value="ECO:0007669"/>
    <property type="project" value="UniProtKB-KW"/>
</dbReference>
<evidence type="ECO:0000256" key="5">
    <source>
        <dbReference type="ARBA" id="ARBA00023136"/>
    </source>
</evidence>
<reference evidence="8 9" key="1">
    <citation type="submission" date="2019-04" db="EMBL/GenBank/DDBJ databases">
        <title>Friends and foes A comparative genomics study of 23 Aspergillus species from section Flavi.</title>
        <authorList>
            <consortium name="DOE Joint Genome Institute"/>
            <person name="Kjaerbolling I."/>
            <person name="Vesth T."/>
            <person name="Frisvad J.C."/>
            <person name="Nybo J.L."/>
            <person name="Theobald S."/>
            <person name="Kildgaard S."/>
            <person name="Isbrandt T."/>
            <person name="Kuo A."/>
            <person name="Sato A."/>
            <person name="Lyhne E.K."/>
            <person name="Kogle M.E."/>
            <person name="Wiebenga A."/>
            <person name="Kun R.S."/>
            <person name="Lubbers R.J."/>
            <person name="Makela M.R."/>
            <person name="Barry K."/>
            <person name="Chovatia M."/>
            <person name="Clum A."/>
            <person name="Daum C."/>
            <person name="Haridas S."/>
            <person name="He G."/>
            <person name="LaButti K."/>
            <person name="Lipzen A."/>
            <person name="Mondo S."/>
            <person name="Riley R."/>
            <person name="Salamov A."/>
            <person name="Simmons B.A."/>
            <person name="Magnuson J.K."/>
            <person name="Henrissat B."/>
            <person name="Mortensen U.H."/>
            <person name="Larsen T.O."/>
            <person name="Devries R.P."/>
            <person name="Grigoriev I.V."/>
            <person name="Machida M."/>
            <person name="Baker S.E."/>
            <person name="Andersen M.R."/>
        </authorList>
    </citation>
    <scope>NUCLEOTIDE SEQUENCE [LARGE SCALE GENOMIC DNA]</scope>
    <source>
        <strain evidence="8 9">IBT 18842</strain>
    </source>
</reference>
<dbReference type="AlphaFoldDB" id="A0A5N6TJB1"/>
<dbReference type="OrthoDB" id="10006946at2759"/>
<keyword evidence="4" id="KW-0813">Transport</keyword>
<feature type="transmembrane region" description="Helical" evidence="6">
    <location>
        <begin position="268"/>
        <end position="286"/>
    </location>
</feature>
<evidence type="ECO:0000256" key="2">
    <source>
        <dbReference type="ARBA" id="ARBA00022692"/>
    </source>
</evidence>
<feature type="transmembrane region" description="Helical" evidence="6">
    <location>
        <begin position="242"/>
        <end position="262"/>
    </location>
</feature>
<proteinExistence type="predicted"/>
<keyword evidence="2 6" id="KW-0812">Transmembrane</keyword>
<name>A0A5N6TJB1_ASPAV</name>
<dbReference type="Proteomes" id="UP000325780">
    <property type="component" value="Unassembled WGS sequence"/>
</dbReference>
<keyword evidence="4" id="KW-0406">Ion transport</keyword>
<accession>A0A5N6TJB1</accession>
<dbReference type="GO" id="GO:0016491">
    <property type="term" value="F:oxidoreductase activity"/>
    <property type="evidence" value="ECO:0007669"/>
    <property type="project" value="UniProtKB-ARBA"/>
</dbReference>
<keyword evidence="9" id="KW-1185">Reference proteome</keyword>
<feature type="transmembrane region" description="Helical" evidence="6">
    <location>
        <begin position="202"/>
        <end position="222"/>
    </location>
</feature>
<organism evidence="8 9">
    <name type="scientific">Aspergillus avenaceus</name>
    <dbReference type="NCBI Taxonomy" id="36643"/>
    <lineage>
        <taxon>Eukaryota</taxon>
        <taxon>Fungi</taxon>
        <taxon>Dikarya</taxon>
        <taxon>Ascomycota</taxon>
        <taxon>Pezizomycotina</taxon>
        <taxon>Eurotiomycetes</taxon>
        <taxon>Eurotiomycetidae</taxon>
        <taxon>Eurotiales</taxon>
        <taxon>Aspergillaceae</taxon>
        <taxon>Aspergillus</taxon>
        <taxon>Aspergillus subgen. Circumdati</taxon>
    </lineage>
</organism>
<keyword evidence="5 6" id="KW-0472">Membrane</keyword>
<comment type="subcellular location">
    <subcellularLocation>
        <location evidence="1">Membrane</location>
        <topology evidence="1">Multi-pass membrane protein</topology>
    </subcellularLocation>
</comment>